<dbReference type="OrthoDB" id="8756528at2"/>
<keyword evidence="1" id="KW-0732">Signal</keyword>
<name>A0A0W0U1J1_9GAMM</name>
<dbReference type="EMBL" id="LNYB01000028">
    <property type="protein sequence ID" value="KTD01934.1"/>
    <property type="molecule type" value="Genomic_DNA"/>
</dbReference>
<dbReference type="RefSeq" id="WP_082646575.1">
    <property type="nucleotide sequence ID" value="NZ_CAAAHT010000010.1"/>
</dbReference>
<dbReference type="Proteomes" id="UP000251942">
    <property type="component" value="Unassembled WGS sequence"/>
</dbReference>
<keyword evidence="4" id="KW-1185">Reference proteome</keyword>
<accession>A0A0W0U1J1</accession>
<feature type="chain" id="PRO_5036003100" evidence="1">
    <location>
        <begin position="25"/>
        <end position="145"/>
    </location>
</feature>
<reference evidence="3 5" key="2">
    <citation type="submission" date="2018-06" db="EMBL/GenBank/DDBJ databases">
        <authorList>
            <consortium name="Pathogen Informatics"/>
            <person name="Doyle S."/>
        </authorList>
    </citation>
    <scope>NUCLEOTIDE SEQUENCE [LARGE SCALE GENOMIC DNA]</scope>
    <source>
        <strain evidence="3 5">NCTC12022</strain>
    </source>
</reference>
<evidence type="ECO:0000313" key="4">
    <source>
        <dbReference type="Proteomes" id="UP000054698"/>
    </source>
</evidence>
<evidence type="ECO:0000256" key="1">
    <source>
        <dbReference type="SAM" id="SignalP"/>
    </source>
</evidence>
<evidence type="ECO:0000313" key="3">
    <source>
        <dbReference type="EMBL" id="SPX59455.1"/>
    </source>
</evidence>
<protein>
    <submittedName>
        <fullName evidence="2">Uncharacterized protein</fullName>
    </submittedName>
</protein>
<dbReference type="AlphaFoldDB" id="A0A0W0U1J1"/>
<dbReference type="InterPro" id="IPR049973">
    <property type="entry name" value="STY0301-like"/>
</dbReference>
<feature type="signal peptide" evidence="1">
    <location>
        <begin position="1"/>
        <end position="24"/>
    </location>
</feature>
<dbReference type="EMBL" id="UASS01000001">
    <property type="protein sequence ID" value="SPX59455.1"/>
    <property type="molecule type" value="Genomic_DNA"/>
</dbReference>
<evidence type="ECO:0000313" key="5">
    <source>
        <dbReference type="Proteomes" id="UP000251942"/>
    </source>
</evidence>
<dbReference type="NCBIfam" id="NF042415">
    <property type="entry name" value="STY0301_fam"/>
    <property type="match status" value="1"/>
</dbReference>
<organism evidence="2 4">
    <name type="scientific">Legionella feeleii</name>
    <dbReference type="NCBI Taxonomy" id="453"/>
    <lineage>
        <taxon>Bacteria</taxon>
        <taxon>Pseudomonadati</taxon>
        <taxon>Pseudomonadota</taxon>
        <taxon>Gammaproteobacteria</taxon>
        <taxon>Legionellales</taxon>
        <taxon>Legionellaceae</taxon>
        <taxon>Legionella</taxon>
    </lineage>
</organism>
<reference evidence="2 4" key="1">
    <citation type="submission" date="2015-11" db="EMBL/GenBank/DDBJ databases">
        <title>Genomic analysis of 38 Legionella species identifies large and diverse effector repertoires.</title>
        <authorList>
            <person name="Burstein D."/>
            <person name="Amaro F."/>
            <person name="Zusman T."/>
            <person name="Lifshitz Z."/>
            <person name="Cohen O."/>
            <person name="Gilbert J.A."/>
            <person name="Pupko T."/>
            <person name="Shuman H.A."/>
            <person name="Segal G."/>
        </authorList>
    </citation>
    <scope>NUCLEOTIDE SEQUENCE [LARGE SCALE GENOMIC DNA]</scope>
    <source>
        <strain evidence="2 4">WO-44C</strain>
    </source>
</reference>
<dbReference type="Proteomes" id="UP000054698">
    <property type="component" value="Unassembled WGS sequence"/>
</dbReference>
<proteinExistence type="predicted"/>
<evidence type="ECO:0000313" key="2">
    <source>
        <dbReference type="EMBL" id="KTD01934.1"/>
    </source>
</evidence>
<sequence>MIDRNYTLRLAILGLIAGMPMAVAATVFSPVCPKEIDIMETLMNAYPGWSQVVSKGSYYLNSIAFYAGDPKDLANLKPDFANKGMAKWSFSPNDNIYIVCGYNQTAIQLTQALPANITRCEVTFDQTIMSEKGFIPKKVTCYHEK</sequence>
<gene>
    <name evidence="2" type="ORF">Lfee_0981</name>
    <name evidence="3" type="ORF">NCTC12022_00278</name>
</gene>